<dbReference type="Pfam" id="PF03473">
    <property type="entry name" value="MOSC"/>
    <property type="match status" value="1"/>
</dbReference>
<dbReference type="RefSeq" id="WP_379886464.1">
    <property type="nucleotide sequence ID" value="NZ_JBHSDI010000011.1"/>
</dbReference>
<proteinExistence type="predicted"/>
<dbReference type="EMBL" id="JBHSDI010000011">
    <property type="protein sequence ID" value="MFC4258924.1"/>
    <property type="molecule type" value="Genomic_DNA"/>
</dbReference>
<evidence type="ECO:0000313" key="3">
    <source>
        <dbReference type="Proteomes" id="UP001595798"/>
    </source>
</evidence>
<dbReference type="PANTHER" id="PTHR14237:SF19">
    <property type="entry name" value="MITOCHONDRIAL AMIDOXIME REDUCING COMPONENT 1"/>
    <property type="match status" value="1"/>
</dbReference>
<dbReference type="Proteomes" id="UP001595798">
    <property type="component" value="Unassembled WGS sequence"/>
</dbReference>
<feature type="domain" description="MOSC" evidence="1">
    <location>
        <begin position="124"/>
        <end position="264"/>
    </location>
</feature>
<dbReference type="PANTHER" id="PTHR14237">
    <property type="entry name" value="MOLYBDOPTERIN COFACTOR SULFURASE MOSC"/>
    <property type="match status" value="1"/>
</dbReference>
<dbReference type="InterPro" id="IPR005302">
    <property type="entry name" value="MoCF_Sase_C"/>
</dbReference>
<name>A0ABV8QFY9_9GAMM</name>
<dbReference type="SUPFAM" id="SSF50800">
    <property type="entry name" value="PK beta-barrel domain-like"/>
    <property type="match status" value="1"/>
</dbReference>
<reference evidence="3" key="1">
    <citation type="journal article" date="2019" name="Int. J. Syst. Evol. Microbiol.">
        <title>The Global Catalogue of Microorganisms (GCM) 10K type strain sequencing project: providing services to taxonomists for standard genome sequencing and annotation.</title>
        <authorList>
            <consortium name="The Broad Institute Genomics Platform"/>
            <consortium name="The Broad Institute Genome Sequencing Center for Infectious Disease"/>
            <person name="Wu L."/>
            <person name="Ma J."/>
        </authorList>
    </citation>
    <scope>NUCLEOTIDE SEQUENCE [LARGE SCALE GENOMIC DNA]</scope>
    <source>
        <strain evidence="3">CECT 7297</strain>
    </source>
</reference>
<dbReference type="PROSITE" id="PS51340">
    <property type="entry name" value="MOSC"/>
    <property type="match status" value="1"/>
</dbReference>
<sequence>MPMNIRALYYYPVKSLAGVATSELRLDRFGPVGDRRWMLVDEEGRFVTQRKYPALARIRPHLRVEGLFLDIPGQGEVEVRVGEVIRQVTIWRDQVDDVLEAFPGASNAVSAFLGSPVTLVHMPDSVTRPVRHEQLQAEHPVSFADGFPFLVTNQASLDDLNRRMPWLAEMRRFRPNVVVEGAGPWEEDHWKTVALGEVPVQLVKPCSRCIMTTVDPDTGERSPDGNPLKVLSGFRRTENGVIFGANGVHLDTGTLRVGDPVTVK</sequence>
<comment type="caution">
    <text evidence="2">The sequence shown here is derived from an EMBL/GenBank/DDBJ whole genome shotgun (WGS) entry which is preliminary data.</text>
</comment>
<dbReference type="SUPFAM" id="SSF141673">
    <property type="entry name" value="MOSC N-terminal domain-like"/>
    <property type="match status" value="1"/>
</dbReference>
<protein>
    <submittedName>
        <fullName evidence="2">MOSC domain-containing protein</fullName>
    </submittedName>
</protein>
<dbReference type="Pfam" id="PF03476">
    <property type="entry name" value="MOSC_N"/>
    <property type="match status" value="1"/>
</dbReference>
<accession>A0ABV8QFY9</accession>
<gene>
    <name evidence="2" type="ORF">ACFOZ5_07770</name>
</gene>
<organism evidence="2 3">
    <name type="scientific">Marinobacter lacisalsi</name>
    <dbReference type="NCBI Taxonomy" id="475979"/>
    <lineage>
        <taxon>Bacteria</taxon>
        <taxon>Pseudomonadati</taxon>
        <taxon>Pseudomonadota</taxon>
        <taxon>Gammaproteobacteria</taxon>
        <taxon>Pseudomonadales</taxon>
        <taxon>Marinobacteraceae</taxon>
        <taxon>Marinobacter</taxon>
    </lineage>
</organism>
<dbReference type="InterPro" id="IPR011037">
    <property type="entry name" value="Pyrv_Knase-like_insert_dom_sf"/>
</dbReference>
<evidence type="ECO:0000259" key="1">
    <source>
        <dbReference type="PROSITE" id="PS51340"/>
    </source>
</evidence>
<keyword evidence="3" id="KW-1185">Reference proteome</keyword>
<evidence type="ECO:0000313" key="2">
    <source>
        <dbReference type="EMBL" id="MFC4258924.1"/>
    </source>
</evidence>
<dbReference type="InterPro" id="IPR005303">
    <property type="entry name" value="MOCOS_middle"/>
</dbReference>